<dbReference type="InterPro" id="IPR002125">
    <property type="entry name" value="CMP_dCMP_dom"/>
</dbReference>
<feature type="binding site" evidence="14">
    <location>
        <position position="220"/>
    </location>
    <ligand>
        <name>substrate</name>
    </ligand>
</feature>
<feature type="binding site" evidence="15">
    <location>
        <position position="88"/>
    </location>
    <ligand>
        <name>Zn(2+)</name>
        <dbReference type="ChEBI" id="CHEBI:29105"/>
        <note>catalytic</note>
    </ligand>
</feature>
<feature type="binding site" evidence="14">
    <location>
        <position position="167"/>
    </location>
    <ligand>
        <name>substrate</name>
    </ligand>
</feature>
<evidence type="ECO:0000259" key="16">
    <source>
        <dbReference type="PROSITE" id="PS51747"/>
    </source>
</evidence>
<dbReference type="CDD" id="cd01284">
    <property type="entry name" value="Riboflavin_deaminase-reductase"/>
    <property type="match status" value="1"/>
</dbReference>
<sequence>MHVTPTARPDIDAAFMAAAIRLGTRELGRTWPNPAVGALIVADRGAGPVVVGRGWTRPGGRPHAEVLALAEAGDLARGATCYVSLEPCSHHGRTPPCAEALVAAGIARVVSPLDDPDPRVAGRGHARLREAGIAVEVGPMAAEARRVHDGHIMRILRDRPRVTLKLAVSADGMIAGAGGAPVAITGAPARAVAHMLRARHDAILVGIGTVLADDPALTCRLPGMEDRSPVRVVLDGGLRLPRSAALLRRPAPAPVWVVAAADADPHRRVELESLGANVLSAPRGSDGHLDPAAVLELLAAQGITRVLVEGGATVAASLVAADLVDEAMLFHGPGVIGSHGLPAGSALAAIAGSGAYRREDRRRLGEDVLDSFARLG</sequence>
<feature type="domain" description="CMP/dCMP-type deaminase" evidence="16">
    <location>
        <begin position="10"/>
        <end position="136"/>
    </location>
</feature>
<feature type="binding site" evidence="14">
    <location>
        <begin position="311"/>
        <end position="317"/>
    </location>
    <ligand>
        <name>NADP(+)</name>
        <dbReference type="ChEBI" id="CHEBI:58349"/>
    </ligand>
</feature>
<dbReference type="PANTHER" id="PTHR38011:SF7">
    <property type="entry name" value="2,5-DIAMINO-6-RIBOSYLAMINO-4(3H)-PYRIMIDINONE 5'-PHOSPHATE REDUCTASE"/>
    <property type="match status" value="1"/>
</dbReference>
<dbReference type="InterPro" id="IPR024072">
    <property type="entry name" value="DHFR-like_dom_sf"/>
</dbReference>
<feature type="binding site" evidence="14">
    <location>
        <position position="213"/>
    </location>
    <ligand>
        <name>NADP(+)</name>
        <dbReference type="ChEBI" id="CHEBI:58349"/>
    </ligand>
</feature>
<proteinExistence type="inferred from homology"/>
<dbReference type="InterPro" id="IPR004794">
    <property type="entry name" value="Eubact_RibD"/>
</dbReference>
<dbReference type="NCBIfam" id="TIGR00227">
    <property type="entry name" value="ribD_Cterm"/>
    <property type="match status" value="1"/>
</dbReference>
<feature type="binding site" evidence="14">
    <location>
        <position position="209"/>
    </location>
    <ligand>
        <name>NADP(+)</name>
        <dbReference type="ChEBI" id="CHEBI:58349"/>
    </ligand>
</feature>
<feature type="active site" description="Proton donor" evidence="13">
    <location>
        <position position="65"/>
    </location>
</feature>
<feature type="binding site" evidence="14">
    <location>
        <position position="217"/>
    </location>
    <ligand>
        <name>substrate</name>
    </ligand>
</feature>
<evidence type="ECO:0000256" key="2">
    <source>
        <dbReference type="ARBA" id="ARBA00004882"/>
    </source>
</evidence>
<accession>A0A4R3MEB9</accession>
<evidence type="ECO:0000256" key="8">
    <source>
        <dbReference type="ARBA" id="ARBA00022833"/>
    </source>
</evidence>
<dbReference type="PROSITE" id="PS00903">
    <property type="entry name" value="CYT_DCMP_DEAMINASES_1"/>
    <property type="match status" value="1"/>
</dbReference>
<dbReference type="InterPro" id="IPR016192">
    <property type="entry name" value="APOBEC/CMP_deaminase_Zn-bd"/>
</dbReference>
<evidence type="ECO:0000256" key="5">
    <source>
        <dbReference type="ARBA" id="ARBA00007417"/>
    </source>
</evidence>
<dbReference type="InterPro" id="IPR002734">
    <property type="entry name" value="RibDG_C"/>
</dbReference>
<dbReference type="Gene3D" id="3.40.430.10">
    <property type="entry name" value="Dihydrofolate Reductase, subunit A"/>
    <property type="match status" value="1"/>
</dbReference>
<dbReference type="Pfam" id="PF00383">
    <property type="entry name" value="dCMP_cyt_deam_1"/>
    <property type="match status" value="1"/>
</dbReference>
<dbReference type="GO" id="GO:0009231">
    <property type="term" value="P:riboflavin biosynthetic process"/>
    <property type="evidence" value="ECO:0007669"/>
    <property type="project" value="UniProtKB-UniPathway"/>
</dbReference>
<keyword evidence="6 12" id="KW-0686">Riboflavin biosynthesis</keyword>
<dbReference type="SUPFAM" id="SSF53927">
    <property type="entry name" value="Cytidine deaminase-like"/>
    <property type="match status" value="1"/>
</dbReference>
<evidence type="ECO:0000256" key="14">
    <source>
        <dbReference type="PIRSR" id="PIRSR006769-2"/>
    </source>
</evidence>
<dbReference type="OrthoDB" id="9800865at2"/>
<dbReference type="PROSITE" id="PS51747">
    <property type="entry name" value="CYT_DCMP_DEAMINASES_2"/>
    <property type="match status" value="1"/>
</dbReference>
<keyword evidence="9 12" id="KW-0521">NADP</keyword>
<dbReference type="InterPro" id="IPR011549">
    <property type="entry name" value="RibD_C"/>
</dbReference>
<gene>
    <name evidence="17" type="ORF">EDC22_104255</name>
</gene>
<dbReference type="GO" id="GO:0008270">
    <property type="term" value="F:zinc ion binding"/>
    <property type="evidence" value="ECO:0007669"/>
    <property type="project" value="InterPro"/>
</dbReference>
<evidence type="ECO:0000256" key="9">
    <source>
        <dbReference type="ARBA" id="ARBA00022857"/>
    </source>
</evidence>
<dbReference type="NCBIfam" id="TIGR00326">
    <property type="entry name" value="eubact_ribD"/>
    <property type="match status" value="1"/>
</dbReference>
<dbReference type="EMBL" id="SMAK01000004">
    <property type="protein sequence ID" value="TCT11492.1"/>
    <property type="molecule type" value="Genomic_DNA"/>
</dbReference>
<evidence type="ECO:0000256" key="15">
    <source>
        <dbReference type="PIRSR" id="PIRSR006769-3"/>
    </source>
</evidence>
<dbReference type="EC" id="3.5.4.26" evidence="12"/>
<protein>
    <recommendedName>
        <fullName evidence="12">Riboflavin biosynthesis protein RibD</fullName>
    </recommendedName>
    <domain>
        <recommendedName>
            <fullName evidence="12">Diaminohydroxyphosphoribosylaminopyrimidine deaminase</fullName>
            <shortName evidence="12">DRAP deaminase</shortName>
            <ecNumber evidence="12">3.5.4.26</ecNumber>
        </recommendedName>
        <alternativeName>
            <fullName evidence="12">Riboflavin-specific deaminase</fullName>
        </alternativeName>
    </domain>
    <domain>
        <recommendedName>
            <fullName evidence="12">5-amino-6-(5-phosphoribosylamino)uracil reductase</fullName>
            <ecNumber evidence="12">1.1.1.193</ecNumber>
        </recommendedName>
        <alternativeName>
            <fullName evidence="12">HTP reductase</fullName>
        </alternativeName>
    </domain>
</protein>
<dbReference type="UniPathway" id="UPA00275">
    <property type="reaction ID" value="UER00401"/>
</dbReference>
<dbReference type="Gene3D" id="3.40.140.10">
    <property type="entry name" value="Cytidine Deaminase, domain 2"/>
    <property type="match status" value="1"/>
</dbReference>
<comment type="function">
    <text evidence="1 12">Converts 2,5-diamino-6-(ribosylamino)-4(3h)-pyrimidinone 5'-phosphate into 5-amino-6-(ribosylamino)-2,4(1h,3h)-pyrimidinedione 5'-phosphate.</text>
</comment>
<evidence type="ECO:0000256" key="4">
    <source>
        <dbReference type="ARBA" id="ARBA00005259"/>
    </source>
</evidence>
<comment type="pathway">
    <text evidence="2 12">Cofactor biosynthesis; riboflavin biosynthesis; 5-amino-6-(D-ribitylamino)uracil from GTP: step 2/4.</text>
</comment>
<evidence type="ECO:0000313" key="17">
    <source>
        <dbReference type="EMBL" id="TCT11492.1"/>
    </source>
</evidence>
<evidence type="ECO:0000256" key="11">
    <source>
        <dbReference type="ARBA" id="ARBA00023268"/>
    </source>
</evidence>
<evidence type="ECO:0000256" key="3">
    <source>
        <dbReference type="ARBA" id="ARBA00004910"/>
    </source>
</evidence>
<name>A0A4R3MEB9_9HYPH</name>
<evidence type="ECO:0000256" key="1">
    <source>
        <dbReference type="ARBA" id="ARBA00002151"/>
    </source>
</evidence>
<dbReference type="SUPFAM" id="SSF53597">
    <property type="entry name" value="Dihydrofolate reductase-like"/>
    <property type="match status" value="1"/>
</dbReference>
<dbReference type="GO" id="GO:0008703">
    <property type="term" value="F:5-amino-6-(5-phosphoribosylamino)uracil reductase activity"/>
    <property type="evidence" value="ECO:0007669"/>
    <property type="project" value="UniProtKB-EC"/>
</dbReference>
<dbReference type="InterPro" id="IPR050765">
    <property type="entry name" value="Riboflavin_Biosynth_HTPR"/>
</dbReference>
<keyword evidence="12" id="KW-0378">Hydrolase</keyword>
<evidence type="ECO:0000256" key="6">
    <source>
        <dbReference type="ARBA" id="ARBA00022619"/>
    </source>
</evidence>
<keyword evidence="18" id="KW-1185">Reference proteome</keyword>
<comment type="cofactor">
    <cofactor evidence="12 15">
        <name>Zn(2+)</name>
        <dbReference type="ChEBI" id="CHEBI:29105"/>
    </cofactor>
    <text evidence="12 15">Binds 1 zinc ion.</text>
</comment>
<evidence type="ECO:0000256" key="7">
    <source>
        <dbReference type="ARBA" id="ARBA00022723"/>
    </source>
</evidence>
<feature type="binding site" evidence="14">
    <location>
        <position position="309"/>
    </location>
    <ligand>
        <name>substrate</name>
    </ligand>
</feature>
<dbReference type="GO" id="GO:0008835">
    <property type="term" value="F:diaminohydroxyphosphoribosylaminopyrimidine deaminase activity"/>
    <property type="evidence" value="ECO:0007669"/>
    <property type="project" value="UniProtKB-EC"/>
</dbReference>
<feature type="binding site" evidence="15">
    <location>
        <position position="97"/>
    </location>
    <ligand>
        <name>Zn(2+)</name>
        <dbReference type="ChEBI" id="CHEBI:29105"/>
        <note>catalytic</note>
    </ligand>
</feature>
<dbReference type="PANTHER" id="PTHR38011">
    <property type="entry name" value="DIHYDROFOLATE REDUCTASE FAMILY PROTEIN (AFU_ORTHOLOGUE AFUA_8G06820)"/>
    <property type="match status" value="1"/>
</dbReference>
<feature type="binding site" evidence="14">
    <location>
        <position position="197"/>
    </location>
    <ligand>
        <name>substrate</name>
    </ligand>
</feature>
<comment type="catalytic activity">
    <reaction evidence="12">
        <text>2,5-diamino-6-hydroxy-4-(5-phosphoribosylamino)-pyrimidine + H2O + H(+) = 5-amino-6-(5-phospho-D-ribosylamino)uracil + NH4(+)</text>
        <dbReference type="Rhea" id="RHEA:21868"/>
        <dbReference type="ChEBI" id="CHEBI:15377"/>
        <dbReference type="ChEBI" id="CHEBI:15378"/>
        <dbReference type="ChEBI" id="CHEBI:28938"/>
        <dbReference type="ChEBI" id="CHEBI:58453"/>
        <dbReference type="ChEBI" id="CHEBI:58614"/>
        <dbReference type="EC" id="3.5.4.26"/>
    </reaction>
</comment>
<comment type="caution">
    <text evidence="17">The sequence shown here is derived from an EMBL/GenBank/DDBJ whole genome shotgun (WGS) entry which is preliminary data.</text>
</comment>
<comment type="similarity">
    <text evidence="4 12">In the N-terminal section; belongs to the cytidine and deoxycytidylate deaminase family.</text>
</comment>
<evidence type="ECO:0000256" key="13">
    <source>
        <dbReference type="PIRSR" id="PIRSR006769-1"/>
    </source>
</evidence>
<dbReference type="InterPro" id="IPR016193">
    <property type="entry name" value="Cytidine_deaminase-like"/>
</dbReference>
<dbReference type="PIRSF" id="PIRSF006769">
    <property type="entry name" value="RibD"/>
    <property type="match status" value="1"/>
</dbReference>
<organism evidence="17 18">
    <name type="scientific">Tepidamorphus gemmatus</name>
    <dbReference type="NCBI Taxonomy" id="747076"/>
    <lineage>
        <taxon>Bacteria</taxon>
        <taxon>Pseudomonadati</taxon>
        <taxon>Pseudomonadota</taxon>
        <taxon>Alphaproteobacteria</taxon>
        <taxon>Hyphomicrobiales</taxon>
        <taxon>Tepidamorphaceae</taxon>
        <taxon>Tepidamorphus</taxon>
    </lineage>
</organism>
<dbReference type="Proteomes" id="UP000295678">
    <property type="component" value="Unassembled WGS sequence"/>
</dbReference>
<comment type="similarity">
    <text evidence="5 12">In the C-terminal section; belongs to the HTP reductase family.</text>
</comment>
<keyword evidence="10 12" id="KW-0560">Oxidoreductase</keyword>
<dbReference type="GO" id="GO:0050661">
    <property type="term" value="F:NADP binding"/>
    <property type="evidence" value="ECO:0007669"/>
    <property type="project" value="InterPro"/>
</dbReference>
<comment type="catalytic activity">
    <reaction evidence="12">
        <text>5-amino-6-(5-phospho-D-ribitylamino)uracil + NADP(+) = 5-amino-6-(5-phospho-D-ribosylamino)uracil + NADPH + H(+)</text>
        <dbReference type="Rhea" id="RHEA:17845"/>
        <dbReference type="ChEBI" id="CHEBI:15378"/>
        <dbReference type="ChEBI" id="CHEBI:57783"/>
        <dbReference type="ChEBI" id="CHEBI:58349"/>
        <dbReference type="ChEBI" id="CHEBI:58421"/>
        <dbReference type="ChEBI" id="CHEBI:58453"/>
        <dbReference type="EC" id="1.1.1.193"/>
    </reaction>
</comment>
<reference evidence="17 18" key="1">
    <citation type="submission" date="2019-03" db="EMBL/GenBank/DDBJ databases">
        <title>Genomic Encyclopedia of Type Strains, Phase IV (KMG-IV): sequencing the most valuable type-strain genomes for metagenomic binning, comparative biology and taxonomic classification.</title>
        <authorList>
            <person name="Goeker M."/>
        </authorList>
    </citation>
    <scope>NUCLEOTIDE SEQUENCE [LARGE SCALE GENOMIC DNA]</scope>
    <source>
        <strain evidence="17 18">DSM 19345</strain>
    </source>
</reference>
<dbReference type="EC" id="1.1.1.193" evidence="12"/>
<dbReference type="AlphaFoldDB" id="A0A4R3MEB9"/>
<keyword evidence="8 12" id="KW-0862">Zinc</keyword>
<evidence type="ECO:0000256" key="10">
    <source>
        <dbReference type="ARBA" id="ARBA00023002"/>
    </source>
</evidence>
<evidence type="ECO:0000256" key="12">
    <source>
        <dbReference type="PIRNR" id="PIRNR006769"/>
    </source>
</evidence>
<dbReference type="Pfam" id="PF01872">
    <property type="entry name" value="RibD_C"/>
    <property type="match status" value="1"/>
</dbReference>
<dbReference type="RefSeq" id="WP_132806240.1">
    <property type="nucleotide sequence ID" value="NZ_SMAK01000004.1"/>
</dbReference>
<keyword evidence="11" id="KW-0511">Multifunctional enzyme</keyword>
<comment type="pathway">
    <text evidence="3 12">Cofactor biosynthesis; riboflavin biosynthesis; 5-amino-6-(D-ribitylamino)uracil from GTP: step 3/4.</text>
</comment>
<feature type="binding site" evidence="15">
    <location>
        <position position="63"/>
    </location>
    <ligand>
        <name>Zn(2+)</name>
        <dbReference type="ChEBI" id="CHEBI:29105"/>
        <note>catalytic</note>
    </ligand>
</feature>
<evidence type="ECO:0000313" key="18">
    <source>
        <dbReference type="Proteomes" id="UP000295678"/>
    </source>
</evidence>
<keyword evidence="7 12" id="KW-0479">Metal-binding</keyword>